<dbReference type="PANTHER" id="PTHR22916">
    <property type="entry name" value="GLYCOSYLTRANSFERASE"/>
    <property type="match status" value="1"/>
</dbReference>
<dbReference type="Pfam" id="PF00535">
    <property type="entry name" value="Glycos_transf_2"/>
    <property type="match status" value="1"/>
</dbReference>
<organism evidence="4 5">
    <name type="scientific">Enterocloster hominis</name>
    <name type="common">ex Hitch et al. 2024</name>
    <dbReference type="NCBI Taxonomy" id="1917870"/>
    <lineage>
        <taxon>Bacteria</taxon>
        <taxon>Bacillati</taxon>
        <taxon>Bacillota</taxon>
        <taxon>Clostridia</taxon>
        <taxon>Lachnospirales</taxon>
        <taxon>Lachnospiraceae</taxon>
        <taxon>Enterocloster</taxon>
    </lineage>
</organism>
<name>A0ABV1CZK7_9FIRM</name>
<evidence type="ECO:0000313" key="4">
    <source>
        <dbReference type="EMBL" id="MEQ2423568.1"/>
    </source>
</evidence>
<keyword evidence="2 4" id="KW-0808">Transferase</keyword>
<dbReference type="EMBL" id="JBBMFM010000002">
    <property type="protein sequence ID" value="MEQ2423568.1"/>
    <property type="molecule type" value="Genomic_DNA"/>
</dbReference>
<dbReference type="Proteomes" id="UP001454086">
    <property type="component" value="Unassembled WGS sequence"/>
</dbReference>
<dbReference type="CDD" id="cd00761">
    <property type="entry name" value="Glyco_tranf_GTA_type"/>
    <property type="match status" value="1"/>
</dbReference>
<dbReference type="SUPFAM" id="SSF53448">
    <property type="entry name" value="Nucleotide-diphospho-sugar transferases"/>
    <property type="match status" value="1"/>
</dbReference>
<dbReference type="GO" id="GO:0016757">
    <property type="term" value="F:glycosyltransferase activity"/>
    <property type="evidence" value="ECO:0007669"/>
    <property type="project" value="UniProtKB-KW"/>
</dbReference>
<gene>
    <name evidence="4" type="ORF">WMQ36_01150</name>
</gene>
<feature type="domain" description="Glycosyltransferase 2-like" evidence="3">
    <location>
        <begin position="6"/>
        <end position="129"/>
    </location>
</feature>
<dbReference type="EC" id="2.4.-.-" evidence="4"/>
<evidence type="ECO:0000256" key="2">
    <source>
        <dbReference type="ARBA" id="ARBA00022679"/>
    </source>
</evidence>
<evidence type="ECO:0000313" key="5">
    <source>
        <dbReference type="Proteomes" id="UP001454086"/>
    </source>
</evidence>
<protein>
    <submittedName>
        <fullName evidence="4">Glycosyltransferase family 2 protein</fullName>
        <ecNumber evidence="4">2.4.-.-</ecNumber>
    </submittedName>
</protein>
<accession>A0ABV1CZK7</accession>
<evidence type="ECO:0000259" key="3">
    <source>
        <dbReference type="Pfam" id="PF00535"/>
    </source>
</evidence>
<keyword evidence="1 4" id="KW-0328">Glycosyltransferase</keyword>
<comment type="caution">
    <text evidence="4">The sequence shown here is derived from an EMBL/GenBank/DDBJ whole genome shotgun (WGS) entry which is preliminary data.</text>
</comment>
<dbReference type="InterPro" id="IPR029044">
    <property type="entry name" value="Nucleotide-diphossugar_trans"/>
</dbReference>
<evidence type="ECO:0000256" key="1">
    <source>
        <dbReference type="ARBA" id="ARBA00022676"/>
    </source>
</evidence>
<sequence>MKKRLSVIIPMYNARPYIKRCIDSILNQGFEGLEIIVVDDGSTDGASSVIQGYGDERIRLVSQEKKGVSAARNAGLDIAQGTYVVFADADDYLLDGSLKAMYGTISAQDVELAVFGYINEKNGAFYKKQYAGLQVMERESAFVQLFRNPAFRGVLWNKIFIRDIIEEAQIRFPVEYTHGEDLIFVTRYLKQCSNICVNPRLVYMYAENPDSLCRQMYHKNEFNGKYLVLYDAEKVVFSCIAQESRPVLEAFDLKHVETCIDILNRLAHFKLYNHEKAGAVASDVKSHAVQYLSAQDQHPRKTVNIISILLICLSPRLFMRVYHRVKTLAWNLGFRSRA</sequence>
<dbReference type="InterPro" id="IPR001173">
    <property type="entry name" value="Glyco_trans_2-like"/>
</dbReference>
<proteinExistence type="predicted"/>
<dbReference type="PANTHER" id="PTHR22916:SF51">
    <property type="entry name" value="GLYCOSYLTRANSFERASE EPSH-RELATED"/>
    <property type="match status" value="1"/>
</dbReference>
<dbReference type="RefSeq" id="WP_025486087.1">
    <property type="nucleotide sequence ID" value="NZ_JBBMFM010000002.1"/>
</dbReference>
<dbReference type="Gene3D" id="3.90.550.10">
    <property type="entry name" value="Spore Coat Polysaccharide Biosynthesis Protein SpsA, Chain A"/>
    <property type="match status" value="1"/>
</dbReference>
<keyword evidence="5" id="KW-1185">Reference proteome</keyword>
<reference evidence="4 5" key="1">
    <citation type="submission" date="2024-03" db="EMBL/GenBank/DDBJ databases">
        <title>Human intestinal bacterial collection.</title>
        <authorList>
            <person name="Pauvert C."/>
            <person name="Hitch T.C.A."/>
            <person name="Clavel T."/>
        </authorList>
    </citation>
    <scope>NUCLEOTIDE SEQUENCE [LARGE SCALE GENOMIC DNA]</scope>
    <source>
        <strain evidence="4 5">CLA-SR-H021</strain>
    </source>
</reference>